<evidence type="ECO:0000259" key="2">
    <source>
        <dbReference type="PROSITE" id="PS50250"/>
    </source>
</evidence>
<dbReference type="PROSITE" id="PS50250">
    <property type="entry name" value="PCI"/>
    <property type="match status" value="1"/>
</dbReference>
<evidence type="ECO:0000313" key="4">
    <source>
        <dbReference type="Proteomes" id="UP000593567"/>
    </source>
</evidence>
<evidence type="ECO:0000313" key="3">
    <source>
        <dbReference type="EMBL" id="KAF6028889.1"/>
    </source>
</evidence>
<feature type="region of interest" description="Disordered" evidence="1">
    <location>
        <begin position="306"/>
        <end position="377"/>
    </location>
</feature>
<dbReference type="GO" id="GO:0005634">
    <property type="term" value="C:nucleus"/>
    <property type="evidence" value="ECO:0007669"/>
    <property type="project" value="TreeGrafter"/>
</dbReference>
<feature type="compositionally biased region" description="Low complexity" evidence="1">
    <location>
        <begin position="31"/>
        <end position="50"/>
    </location>
</feature>
<dbReference type="FunFam" id="1.25.40.990:FF:000010">
    <property type="entry name" value="Leukocyte receptor cluster member"/>
    <property type="match status" value="1"/>
</dbReference>
<sequence length="726" mass="81038">MSVDSMDGLDKSVGSKADAWQIAQAALAASQVTNTSTASSAAPTSSNAQPFFTSNPHMPQQLSSQQPWQYPASQFTSFGYPPPTSQYSSYGAPLQSQMQSYSKPPPFPGQFNQLPGVRFTLNNQNRFQNSQPRYRPPTKSQPARHVFAKSWSSVASSAPPPPPPPTDSATDQIKTKSVTQTTYQSNTSSAVSVGHTTTSLPTTQQTPQPPSHQYIATQDTSSATETAKLKAAQMSEWPPQMKAWVTRCFAAALSDQDKDVMELKLKEVISNAFATDRVNTTNWATYPIPQLYLPSVPMTTNIANRLGAAPERGGKGKRGRGNRGGRSSRFDVGENIKSGSKSKTRHSRSRSKERYSKKKKPSHRSRSPSSSSSESAADFIPLNSSISKKIWKNERQKHFAKAGTGGKRGRGKAKWGNNAEQFKMNSRDKANIQKRMARFGDMLQPARTRPLQLTINADEDGEDVEWDENTKIVGTCRNVEKEYLRLTSAPLPSVVRPLAVLYQSLKNVKEKWVEKNDYRWTCEQFKSIRQDLTVQCIRDEFTVEVYETHARVALEASDHCEFNQCQAQLKALYSEGVAGNKLEFTSYRILYYIFTTNTIDMISALSSLTPSEKLNPCVSYALAFRSAWSLNNYHQVFKLYKAAPKMTGFVIDMFLTRERIQALKIAVKAYRPNITLEFMRCELGYDDTNDGRDSLHKFLTEQGAKLTTDNTRIECKVGLNPPSTQN</sequence>
<dbReference type="InterPro" id="IPR000717">
    <property type="entry name" value="PCI_dom"/>
</dbReference>
<feature type="domain" description="PCI" evidence="2">
    <location>
        <begin position="558"/>
        <end position="722"/>
    </location>
</feature>
<dbReference type="InterPro" id="IPR045107">
    <property type="entry name" value="SAC3/GANP/THP3"/>
</dbReference>
<dbReference type="PANTHER" id="PTHR12436">
    <property type="entry name" value="80 KDA MCM3-ASSOCIATED PROTEIN"/>
    <property type="match status" value="1"/>
</dbReference>
<dbReference type="InterPro" id="IPR005062">
    <property type="entry name" value="SAC3/GANP/THP3_conserved"/>
</dbReference>
<dbReference type="OrthoDB" id="199574at2759"/>
<name>A0A7J7JRA3_BUGNE</name>
<dbReference type="Pfam" id="PF03399">
    <property type="entry name" value="SAC3_GANP"/>
    <property type="match status" value="1"/>
</dbReference>
<organism evidence="3 4">
    <name type="scientific">Bugula neritina</name>
    <name type="common">Brown bryozoan</name>
    <name type="synonym">Sertularia neritina</name>
    <dbReference type="NCBI Taxonomy" id="10212"/>
    <lineage>
        <taxon>Eukaryota</taxon>
        <taxon>Metazoa</taxon>
        <taxon>Spiralia</taxon>
        <taxon>Lophotrochozoa</taxon>
        <taxon>Bryozoa</taxon>
        <taxon>Gymnolaemata</taxon>
        <taxon>Cheilostomatida</taxon>
        <taxon>Flustrina</taxon>
        <taxon>Buguloidea</taxon>
        <taxon>Bugulidae</taxon>
        <taxon>Bugula</taxon>
    </lineage>
</organism>
<feature type="compositionally biased region" description="Polar residues" evidence="1">
    <location>
        <begin position="86"/>
        <end position="102"/>
    </location>
</feature>
<feature type="compositionally biased region" description="Polar residues" evidence="1">
    <location>
        <begin position="170"/>
        <end position="191"/>
    </location>
</feature>
<feature type="compositionally biased region" description="Low complexity" evidence="1">
    <location>
        <begin position="148"/>
        <end position="157"/>
    </location>
</feature>
<feature type="compositionally biased region" description="Basic residues" evidence="1">
    <location>
        <begin position="340"/>
        <end position="366"/>
    </location>
</feature>
<protein>
    <submittedName>
        <fullName evidence="3">LENG8</fullName>
    </submittedName>
</protein>
<evidence type="ECO:0000256" key="1">
    <source>
        <dbReference type="SAM" id="MobiDB-lite"/>
    </source>
</evidence>
<proteinExistence type="predicted"/>
<feature type="compositionally biased region" description="Polar residues" evidence="1">
    <location>
        <begin position="51"/>
        <end position="68"/>
    </location>
</feature>
<feature type="region of interest" description="Disordered" evidence="1">
    <location>
        <begin position="390"/>
        <end position="414"/>
    </location>
</feature>
<dbReference type="Gene3D" id="1.25.40.990">
    <property type="match status" value="1"/>
</dbReference>
<dbReference type="PANTHER" id="PTHR12436:SF4">
    <property type="entry name" value="LEUKOCYTE RECEPTOR CLUSTER MEMBER 8"/>
    <property type="match status" value="1"/>
</dbReference>
<feature type="region of interest" description="Disordered" evidence="1">
    <location>
        <begin position="31"/>
        <end position="68"/>
    </location>
</feature>
<gene>
    <name evidence="3" type="ORF">EB796_012805</name>
</gene>
<dbReference type="Proteomes" id="UP000593567">
    <property type="component" value="Unassembled WGS sequence"/>
</dbReference>
<accession>A0A7J7JRA3</accession>
<feature type="region of interest" description="Disordered" evidence="1">
    <location>
        <begin position="127"/>
        <end position="214"/>
    </location>
</feature>
<keyword evidence="4" id="KW-1185">Reference proteome</keyword>
<reference evidence="3" key="1">
    <citation type="submission" date="2020-06" db="EMBL/GenBank/DDBJ databases">
        <title>Draft genome of Bugula neritina, a colonial animal packing powerful symbionts and potential medicines.</title>
        <authorList>
            <person name="Rayko M."/>
        </authorList>
    </citation>
    <scope>NUCLEOTIDE SEQUENCE [LARGE SCALE GENOMIC DNA]</scope>
    <source>
        <strain evidence="3">Kwan_BN1</strain>
    </source>
</reference>
<dbReference type="EMBL" id="VXIV02001895">
    <property type="protein sequence ID" value="KAF6028889.1"/>
    <property type="molecule type" value="Genomic_DNA"/>
</dbReference>
<comment type="caution">
    <text evidence="3">The sequence shown here is derived from an EMBL/GenBank/DDBJ whole genome shotgun (WGS) entry which is preliminary data.</text>
</comment>
<feature type="compositionally biased region" description="Low complexity" evidence="1">
    <location>
        <begin position="195"/>
        <end position="206"/>
    </location>
</feature>
<feature type="region of interest" description="Disordered" evidence="1">
    <location>
        <begin position="86"/>
        <end position="108"/>
    </location>
</feature>
<dbReference type="AlphaFoldDB" id="A0A7J7JRA3"/>